<evidence type="ECO:0000313" key="3">
    <source>
        <dbReference type="Proteomes" id="UP001172911"/>
    </source>
</evidence>
<dbReference type="AlphaFoldDB" id="A0AAW7ZEM4"/>
<keyword evidence="1" id="KW-1133">Transmembrane helix</keyword>
<keyword evidence="1" id="KW-0472">Membrane</keyword>
<evidence type="ECO:0000313" key="2">
    <source>
        <dbReference type="EMBL" id="MDO7787461.1"/>
    </source>
</evidence>
<organism evidence="2 3">
    <name type="scientific">Desulforamulus aquiferis</name>
    <dbReference type="NCBI Taxonomy" id="1397668"/>
    <lineage>
        <taxon>Bacteria</taxon>
        <taxon>Bacillati</taxon>
        <taxon>Bacillota</taxon>
        <taxon>Clostridia</taxon>
        <taxon>Eubacteriales</taxon>
        <taxon>Peptococcaceae</taxon>
        <taxon>Desulforamulus</taxon>
    </lineage>
</organism>
<proteinExistence type="predicted"/>
<sequence length="52" mass="6132">MKRKYDWKFIVGTIGFILIGVSIIFPEQSWILIFGAVLFAVGMFRRKPKKKR</sequence>
<name>A0AAW7ZEM4_9FIRM</name>
<dbReference type="Proteomes" id="UP001172911">
    <property type="component" value="Unassembled WGS sequence"/>
</dbReference>
<reference evidence="2" key="2">
    <citation type="submission" date="2023-03" db="EMBL/GenBank/DDBJ databases">
        <authorList>
            <person name="Zhang Z."/>
        </authorList>
    </citation>
    <scope>NUCLEOTIDE SEQUENCE</scope>
    <source>
        <strain evidence="2">DSA</strain>
    </source>
</reference>
<evidence type="ECO:0000256" key="1">
    <source>
        <dbReference type="SAM" id="Phobius"/>
    </source>
</evidence>
<gene>
    <name evidence="2" type="ORF">P6N53_09545</name>
</gene>
<dbReference type="EMBL" id="JARPTC010000013">
    <property type="protein sequence ID" value="MDO7787461.1"/>
    <property type="molecule type" value="Genomic_DNA"/>
</dbReference>
<keyword evidence="1" id="KW-0812">Transmembrane</keyword>
<comment type="caution">
    <text evidence="2">The sequence shown here is derived from an EMBL/GenBank/DDBJ whole genome shotgun (WGS) entry which is preliminary data.</text>
</comment>
<protein>
    <recommendedName>
        <fullName evidence="4">PEP-CTERM protein-sorting domain-containing protein</fullName>
    </recommendedName>
</protein>
<dbReference type="RefSeq" id="WP_304542603.1">
    <property type="nucleotide sequence ID" value="NZ_JARPTC010000013.1"/>
</dbReference>
<accession>A0AAW7ZEM4</accession>
<feature type="transmembrane region" description="Helical" evidence="1">
    <location>
        <begin position="30"/>
        <end position="46"/>
    </location>
</feature>
<keyword evidence="3" id="KW-1185">Reference proteome</keyword>
<feature type="transmembrane region" description="Helical" evidence="1">
    <location>
        <begin position="7"/>
        <end position="24"/>
    </location>
</feature>
<reference evidence="2" key="1">
    <citation type="journal article" date="2023" name="J. Hazard. Mater.">
        <title>Anaerobic biodegradation of pyrene and benzo[a]pyrene by a new sulfate-reducing Desulforamulus aquiferis strain DSA.</title>
        <authorList>
            <person name="Zhang Z."/>
            <person name="Sun J."/>
            <person name="Gong X."/>
            <person name="Wang C."/>
            <person name="Wang H."/>
        </authorList>
    </citation>
    <scope>NUCLEOTIDE SEQUENCE</scope>
    <source>
        <strain evidence="2">DSA</strain>
    </source>
</reference>
<evidence type="ECO:0008006" key="4">
    <source>
        <dbReference type="Google" id="ProtNLM"/>
    </source>
</evidence>